<evidence type="ECO:0000313" key="2">
    <source>
        <dbReference type="Proteomes" id="UP001165101"/>
    </source>
</evidence>
<protein>
    <submittedName>
        <fullName evidence="1">Unnamed protein product</fullName>
    </submittedName>
</protein>
<name>A0ACB5TDR3_CANBO</name>
<sequence>MTNDTVLTPIDPAAIQFVILPDRSFVNLAESKTYTILNLPHPKTLEEQQFIIYKDSLPNGTIIHELNKISFKNPHLSAKKQPIETLDGKPIRSILFNQTKIIDQGAENSQAGEGYVLEDPRIQIATKFNSVYWLLAFYKNVLIKNEDELRFSSYEDIVEKIDNNDTFHCLIDLDIDFNKSLKVICECIEENEEFFYKVSIKKILKYLKMKIEKIASQFPESIKQSLLDDKFKLPIIDIAEEEKRSIEEKQTAKQEDEKIMNLAKLQYSIHLLGSYLDDYYINKLLSLYDFSPIQERLDKIVSLQQEQNVALANLEALNGNLSSINENNKKRTKDSAKGANKKKPASTTKKVASGKGALDGFFKKKVEVGKGALDGFFKKKS</sequence>
<reference evidence="1" key="1">
    <citation type="submission" date="2023-04" db="EMBL/GenBank/DDBJ databases">
        <title>Candida boidinii NBRC 1967.</title>
        <authorList>
            <person name="Ichikawa N."/>
            <person name="Sato H."/>
            <person name="Tonouchi N."/>
        </authorList>
    </citation>
    <scope>NUCLEOTIDE SEQUENCE</scope>
    <source>
        <strain evidence="1">NBRC 1967</strain>
    </source>
</reference>
<dbReference type="Proteomes" id="UP001165101">
    <property type="component" value="Unassembled WGS sequence"/>
</dbReference>
<gene>
    <name evidence="1" type="ORF">Cboi01_000002000</name>
</gene>
<dbReference type="EMBL" id="BSXV01000004">
    <property type="protein sequence ID" value="GME86812.1"/>
    <property type="molecule type" value="Genomic_DNA"/>
</dbReference>
<organism evidence="1 2">
    <name type="scientific">Candida boidinii</name>
    <name type="common">Yeast</name>
    <dbReference type="NCBI Taxonomy" id="5477"/>
    <lineage>
        <taxon>Eukaryota</taxon>
        <taxon>Fungi</taxon>
        <taxon>Dikarya</taxon>
        <taxon>Ascomycota</taxon>
        <taxon>Saccharomycotina</taxon>
        <taxon>Pichiomycetes</taxon>
        <taxon>Pichiales</taxon>
        <taxon>Pichiaceae</taxon>
        <taxon>Ogataea</taxon>
        <taxon>Ogataea/Candida clade</taxon>
    </lineage>
</organism>
<evidence type="ECO:0000313" key="1">
    <source>
        <dbReference type="EMBL" id="GME86812.1"/>
    </source>
</evidence>
<comment type="caution">
    <text evidence="1">The sequence shown here is derived from an EMBL/GenBank/DDBJ whole genome shotgun (WGS) entry which is preliminary data.</text>
</comment>
<keyword evidence="2" id="KW-1185">Reference proteome</keyword>
<accession>A0ACB5TDR3</accession>
<proteinExistence type="predicted"/>